<sequence length="255" mass="26784">MVEIKTPAELDAMREAGRVVGRALQAVREAIRPGVRLVELDEIAATVIRESGAKPAFLHYQPGFAPTPFPAVICASVNDVIVHGIPDDYRVRQGDVVSIDCGAYLNGWAGDSAFTVIVGPGDPADQRLVATAEKALEAAIAAAVPGNRLGDIGAAISAVGRAAGYGIPRDFGGHGIGRHMHEDPHVANEGRPGRGLVLKAGMTLALEPMFMAGGKDRYRTARDGWALHTVDGSRAVHVEHSVAITDDGPRVLTLP</sequence>
<comment type="similarity">
    <text evidence="6">Belongs to the peptidase M24A family. Methionine aminopeptidase type 1 subfamily.</text>
</comment>
<keyword evidence="2 6" id="KW-0031">Aminopeptidase</keyword>
<feature type="binding site" evidence="6">
    <location>
        <position position="111"/>
    </location>
    <ligand>
        <name>a divalent metal cation</name>
        <dbReference type="ChEBI" id="CHEBI:60240"/>
        <label>2</label>
        <note>catalytic</note>
    </ligand>
</feature>
<dbReference type="Gene3D" id="3.90.230.10">
    <property type="entry name" value="Creatinase/methionine aminopeptidase superfamily"/>
    <property type="match status" value="1"/>
</dbReference>
<feature type="binding site" evidence="6">
    <location>
        <position position="100"/>
    </location>
    <ligand>
        <name>a divalent metal cation</name>
        <dbReference type="ChEBI" id="CHEBI:60240"/>
        <label>1</label>
    </ligand>
</feature>
<organism evidence="9 10">
    <name type="scientific">Herbidospora galbida</name>
    <dbReference type="NCBI Taxonomy" id="2575442"/>
    <lineage>
        <taxon>Bacteria</taxon>
        <taxon>Bacillati</taxon>
        <taxon>Actinomycetota</taxon>
        <taxon>Actinomycetes</taxon>
        <taxon>Streptosporangiales</taxon>
        <taxon>Streptosporangiaceae</taxon>
        <taxon>Herbidospora</taxon>
    </lineage>
</organism>
<evidence type="ECO:0000256" key="3">
    <source>
        <dbReference type="ARBA" id="ARBA00022670"/>
    </source>
</evidence>
<keyword evidence="4 6" id="KW-0479">Metal-binding</keyword>
<keyword evidence="10" id="KW-1185">Reference proteome</keyword>
<evidence type="ECO:0000256" key="5">
    <source>
        <dbReference type="ARBA" id="ARBA00022801"/>
    </source>
</evidence>
<dbReference type="HAMAP" id="MF_01974">
    <property type="entry name" value="MetAP_1"/>
    <property type="match status" value="1"/>
</dbReference>
<comment type="function">
    <text evidence="1 6">Removes the N-terminal methionine from nascent proteins. The N-terminal methionine is often cleaved when the second residue in the primary sequence is small and uncharged (Met-Ala-, Cys, Gly, Pro, Ser, Thr, or Val). Requires deformylation of the N(alpha)-formylated initiator methionine before it can be hydrolyzed.</text>
</comment>
<proteinExistence type="inferred from homology"/>
<name>A0A4U3M8B8_9ACTN</name>
<feature type="binding site" evidence="6">
    <location>
        <position position="207"/>
    </location>
    <ligand>
        <name>a divalent metal cation</name>
        <dbReference type="ChEBI" id="CHEBI:60240"/>
        <label>2</label>
        <note>catalytic</note>
    </ligand>
</feature>
<dbReference type="Pfam" id="PF00557">
    <property type="entry name" value="Peptidase_M24"/>
    <property type="match status" value="1"/>
</dbReference>
<feature type="domain" description="Peptidase M24" evidence="8">
    <location>
        <begin position="12"/>
        <end position="246"/>
    </location>
</feature>
<dbReference type="Proteomes" id="UP000308705">
    <property type="component" value="Unassembled WGS sequence"/>
</dbReference>
<protein>
    <recommendedName>
        <fullName evidence="6 7">Methionine aminopeptidase</fullName>
        <shortName evidence="6">MAP</shortName>
        <shortName evidence="6">MetAP</shortName>
        <ecNumber evidence="6 7">3.4.11.18</ecNumber>
    </recommendedName>
    <alternativeName>
        <fullName evidence="6">Peptidase M</fullName>
    </alternativeName>
</protein>
<evidence type="ECO:0000256" key="7">
    <source>
        <dbReference type="RuleBase" id="RU003653"/>
    </source>
</evidence>
<accession>A0A4U3M8B8</accession>
<evidence type="ECO:0000313" key="10">
    <source>
        <dbReference type="Proteomes" id="UP000308705"/>
    </source>
</evidence>
<dbReference type="GO" id="GO:0004239">
    <property type="term" value="F:initiator methionyl aminopeptidase activity"/>
    <property type="evidence" value="ECO:0007669"/>
    <property type="project" value="UniProtKB-UniRule"/>
</dbReference>
<dbReference type="GO" id="GO:0046872">
    <property type="term" value="F:metal ion binding"/>
    <property type="evidence" value="ECO:0007669"/>
    <property type="project" value="UniProtKB-UniRule"/>
</dbReference>
<evidence type="ECO:0000256" key="1">
    <source>
        <dbReference type="ARBA" id="ARBA00002521"/>
    </source>
</evidence>
<dbReference type="RefSeq" id="WP_137250334.1">
    <property type="nucleotide sequence ID" value="NZ_SZQA01000034.1"/>
</dbReference>
<keyword evidence="3 6" id="KW-0645">Protease</keyword>
<dbReference type="OrthoDB" id="9802055at2"/>
<dbReference type="SUPFAM" id="SSF55920">
    <property type="entry name" value="Creatinase/aminopeptidase"/>
    <property type="match status" value="1"/>
</dbReference>
<dbReference type="CDD" id="cd01086">
    <property type="entry name" value="MetAP1"/>
    <property type="match status" value="1"/>
</dbReference>
<dbReference type="EC" id="3.4.11.18" evidence="6 7"/>
<keyword evidence="5 6" id="KW-0378">Hydrolase</keyword>
<dbReference type="AlphaFoldDB" id="A0A4U3M8B8"/>
<dbReference type="InterPro" id="IPR001714">
    <property type="entry name" value="Pept_M24_MAP"/>
</dbReference>
<dbReference type="PANTHER" id="PTHR43330">
    <property type="entry name" value="METHIONINE AMINOPEPTIDASE"/>
    <property type="match status" value="1"/>
</dbReference>
<gene>
    <name evidence="6 9" type="primary">map</name>
    <name evidence="9" type="ORF">FDA94_29510</name>
</gene>
<dbReference type="InterPro" id="IPR036005">
    <property type="entry name" value="Creatinase/aminopeptidase-like"/>
</dbReference>
<reference evidence="9 10" key="1">
    <citation type="submission" date="2019-04" db="EMBL/GenBank/DDBJ databases">
        <title>Herbidospora sp. NEAU-GS14.nov., a novel actinomycete isolated from soil.</title>
        <authorList>
            <person name="Han L."/>
        </authorList>
    </citation>
    <scope>NUCLEOTIDE SEQUENCE [LARGE SCALE GENOMIC DNA]</scope>
    <source>
        <strain evidence="9 10">NEAU-GS14</strain>
    </source>
</reference>
<dbReference type="PANTHER" id="PTHR43330:SF27">
    <property type="entry name" value="METHIONINE AMINOPEPTIDASE"/>
    <property type="match status" value="1"/>
</dbReference>
<evidence type="ECO:0000259" key="8">
    <source>
        <dbReference type="Pfam" id="PF00557"/>
    </source>
</evidence>
<comment type="cofactor">
    <cofactor evidence="6">
        <name>Co(2+)</name>
        <dbReference type="ChEBI" id="CHEBI:48828"/>
    </cofactor>
    <cofactor evidence="6">
        <name>Zn(2+)</name>
        <dbReference type="ChEBI" id="CHEBI:29105"/>
    </cofactor>
    <cofactor evidence="6">
        <name>Mn(2+)</name>
        <dbReference type="ChEBI" id="CHEBI:29035"/>
    </cofactor>
    <cofactor evidence="6">
        <name>Fe(2+)</name>
        <dbReference type="ChEBI" id="CHEBI:29033"/>
    </cofactor>
    <text evidence="6">Binds 2 divalent metal cations per subunit. Has a high-affinity and a low affinity metal-binding site. The true nature of the physiological cofactor is under debate. The enzyme is active with cobalt, zinc, manganese or divalent iron ions. Most likely, methionine aminopeptidases function as mononuclear Fe(2+)-metalloproteases under physiological conditions, and the catalytically relevant metal-binding site has been assigned to the histidine-containing high-affinity site.</text>
</comment>
<dbReference type="InterPro" id="IPR000994">
    <property type="entry name" value="Pept_M24"/>
</dbReference>
<evidence type="ECO:0000313" key="9">
    <source>
        <dbReference type="EMBL" id="TKK84479.1"/>
    </source>
</evidence>
<feature type="binding site" evidence="6">
    <location>
        <position position="181"/>
    </location>
    <ligand>
        <name>substrate</name>
    </ligand>
</feature>
<dbReference type="GO" id="GO:0006508">
    <property type="term" value="P:proteolysis"/>
    <property type="evidence" value="ECO:0007669"/>
    <property type="project" value="UniProtKB-KW"/>
</dbReference>
<evidence type="ECO:0000256" key="4">
    <source>
        <dbReference type="ARBA" id="ARBA00022723"/>
    </source>
</evidence>
<feature type="binding site" evidence="6">
    <location>
        <position position="239"/>
    </location>
    <ligand>
        <name>a divalent metal cation</name>
        <dbReference type="ChEBI" id="CHEBI:60240"/>
        <label>2</label>
        <note>catalytic</note>
    </ligand>
</feature>
<dbReference type="EMBL" id="SZQA01000034">
    <property type="protein sequence ID" value="TKK84479.1"/>
    <property type="molecule type" value="Genomic_DNA"/>
</dbReference>
<dbReference type="GO" id="GO:0005829">
    <property type="term" value="C:cytosol"/>
    <property type="evidence" value="ECO:0007669"/>
    <property type="project" value="TreeGrafter"/>
</dbReference>
<comment type="caution">
    <text evidence="9">The sequence shown here is derived from an EMBL/GenBank/DDBJ whole genome shotgun (WGS) entry which is preliminary data.</text>
</comment>
<dbReference type="PRINTS" id="PR00599">
    <property type="entry name" value="MAPEPTIDASE"/>
</dbReference>
<feature type="binding site" evidence="6">
    <location>
        <position position="111"/>
    </location>
    <ligand>
        <name>a divalent metal cation</name>
        <dbReference type="ChEBI" id="CHEBI:60240"/>
        <label>1</label>
    </ligand>
</feature>
<comment type="catalytic activity">
    <reaction evidence="6 7">
        <text>Release of N-terminal amino acids, preferentially methionine, from peptides and arylamides.</text>
        <dbReference type="EC" id="3.4.11.18"/>
    </reaction>
</comment>
<dbReference type="NCBIfam" id="TIGR00500">
    <property type="entry name" value="met_pdase_I"/>
    <property type="match status" value="1"/>
</dbReference>
<evidence type="ECO:0000256" key="2">
    <source>
        <dbReference type="ARBA" id="ARBA00022438"/>
    </source>
</evidence>
<feature type="binding site" evidence="6">
    <location>
        <position position="83"/>
    </location>
    <ligand>
        <name>substrate</name>
    </ligand>
</feature>
<dbReference type="GO" id="GO:0070006">
    <property type="term" value="F:metalloaminopeptidase activity"/>
    <property type="evidence" value="ECO:0007669"/>
    <property type="project" value="UniProtKB-UniRule"/>
</dbReference>
<evidence type="ECO:0000256" key="6">
    <source>
        <dbReference type="HAMAP-Rule" id="MF_01974"/>
    </source>
</evidence>
<feature type="binding site" evidence="6">
    <location>
        <position position="174"/>
    </location>
    <ligand>
        <name>a divalent metal cation</name>
        <dbReference type="ChEBI" id="CHEBI:60240"/>
        <label>2</label>
        <note>catalytic</note>
    </ligand>
</feature>
<comment type="subunit">
    <text evidence="6">Monomer.</text>
</comment>
<feature type="binding site" evidence="6">
    <location>
        <position position="239"/>
    </location>
    <ligand>
        <name>a divalent metal cation</name>
        <dbReference type="ChEBI" id="CHEBI:60240"/>
        <label>1</label>
    </ligand>
</feature>
<dbReference type="InterPro" id="IPR002467">
    <property type="entry name" value="Pept_M24A_MAP1"/>
</dbReference>